<keyword evidence="3" id="KW-1185">Reference proteome</keyword>
<feature type="transmembrane region" description="Helical" evidence="1">
    <location>
        <begin position="54"/>
        <end position="71"/>
    </location>
</feature>
<evidence type="ECO:0000256" key="1">
    <source>
        <dbReference type="SAM" id="Phobius"/>
    </source>
</evidence>
<comment type="caution">
    <text evidence="2">The sequence shown here is derived from an EMBL/GenBank/DDBJ whole genome shotgun (WGS) entry which is preliminary data.</text>
</comment>
<keyword evidence="1" id="KW-0472">Membrane</keyword>
<keyword evidence="1" id="KW-1133">Transmembrane helix</keyword>
<reference evidence="2 3" key="1">
    <citation type="submission" date="2019-02" db="EMBL/GenBank/DDBJ databases">
        <title>Haloarcula mannanilyticum sp. nov., a mannan degrading haloarchaeon isolated from commercial salt.</title>
        <authorList>
            <person name="Enomoto S."/>
            <person name="Shimane Y."/>
            <person name="Kamekura M."/>
            <person name="Ito T."/>
            <person name="Moriya O."/>
            <person name="Ihara K."/>
            <person name="Takahashi-Ando N."/>
            <person name="Fukushima Y."/>
            <person name="Yoshida Y."/>
            <person name="Usama R."/>
            <person name="Takai K."/>
            <person name="Minegishi H."/>
        </authorList>
    </citation>
    <scope>NUCLEOTIDE SEQUENCE [LARGE SCALE GENOMIC DNA]</scope>
    <source>
        <strain evidence="2 3">MD130-1</strain>
    </source>
</reference>
<name>A0A4C2EIJ7_9EURY</name>
<accession>A0A4C2EIJ7</accession>
<proteinExistence type="predicted"/>
<sequence>MSLQPFSTAMAEYQPGVCNIGANQRRARRLSAVASFAIAIGIALAVAVGAVPGLSLWATVPFVFGGYVGALQDYFRFCVAFGALARYDLSGSGGESGRVDASEAVRADRRQAAKILLLAVVATAVTSGLGYAAIVLL</sequence>
<evidence type="ECO:0000313" key="2">
    <source>
        <dbReference type="EMBL" id="GCF14205.1"/>
    </source>
</evidence>
<dbReference type="Proteomes" id="UP000304382">
    <property type="component" value="Unassembled WGS sequence"/>
</dbReference>
<gene>
    <name evidence="2" type="ORF">Harman_21400</name>
</gene>
<feature type="transmembrane region" description="Helical" evidence="1">
    <location>
        <begin position="115"/>
        <end position="136"/>
    </location>
</feature>
<dbReference type="AlphaFoldDB" id="A0A4C2EIJ7"/>
<protein>
    <submittedName>
        <fullName evidence="2">Uncharacterized protein</fullName>
    </submittedName>
</protein>
<organism evidence="2 3">
    <name type="scientific">Haloarcula mannanilytica</name>
    <dbReference type="NCBI Taxonomy" id="2509225"/>
    <lineage>
        <taxon>Archaea</taxon>
        <taxon>Methanobacteriati</taxon>
        <taxon>Methanobacteriota</taxon>
        <taxon>Stenosarchaea group</taxon>
        <taxon>Halobacteria</taxon>
        <taxon>Halobacteriales</taxon>
        <taxon>Haloarculaceae</taxon>
        <taxon>Haloarcula</taxon>
    </lineage>
</organism>
<evidence type="ECO:0000313" key="3">
    <source>
        <dbReference type="Proteomes" id="UP000304382"/>
    </source>
</evidence>
<dbReference type="EMBL" id="BIXZ01000003">
    <property type="protein sequence ID" value="GCF14205.1"/>
    <property type="molecule type" value="Genomic_DNA"/>
</dbReference>
<feature type="transmembrane region" description="Helical" evidence="1">
    <location>
        <begin position="30"/>
        <end position="48"/>
    </location>
</feature>
<keyword evidence="1" id="KW-0812">Transmembrane</keyword>